<keyword evidence="13" id="KW-1185">Reference proteome</keyword>
<feature type="domain" description="Formyl transferase N-terminal" evidence="11">
    <location>
        <begin position="111"/>
        <end position="215"/>
    </location>
</feature>
<evidence type="ECO:0000256" key="9">
    <source>
        <dbReference type="ARBA" id="ARBA00052555"/>
    </source>
</evidence>
<dbReference type="PANTHER" id="PTHR11138:SF5">
    <property type="entry name" value="METHIONYL-TRNA FORMYLTRANSFERASE, MITOCHONDRIAL"/>
    <property type="match status" value="1"/>
</dbReference>
<comment type="subcellular location">
    <subcellularLocation>
        <location evidence="1">Mitochondrion</location>
    </subcellularLocation>
</comment>
<evidence type="ECO:0000256" key="2">
    <source>
        <dbReference type="ARBA" id="ARBA00010699"/>
    </source>
</evidence>
<organism evidence="13 14">
    <name type="scientific">Geotrypetes seraphini</name>
    <name type="common">Gaboon caecilian</name>
    <name type="synonym">Caecilia seraphini</name>
    <dbReference type="NCBI Taxonomy" id="260995"/>
    <lineage>
        <taxon>Eukaryota</taxon>
        <taxon>Metazoa</taxon>
        <taxon>Chordata</taxon>
        <taxon>Craniata</taxon>
        <taxon>Vertebrata</taxon>
        <taxon>Euteleostomi</taxon>
        <taxon>Amphibia</taxon>
        <taxon>Gymnophiona</taxon>
        <taxon>Geotrypetes</taxon>
    </lineage>
</organism>
<dbReference type="EC" id="2.1.2.9" evidence="3"/>
<accession>A0A6P8P777</accession>
<keyword evidence="8" id="KW-0496">Mitochondrion</keyword>
<dbReference type="InterPro" id="IPR005794">
    <property type="entry name" value="Fmt"/>
</dbReference>
<evidence type="ECO:0000313" key="13">
    <source>
        <dbReference type="Proteomes" id="UP000515159"/>
    </source>
</evidence>
<dbReference type="NCBIfam" id="TIGR00460">
    <property type="entry name" value="fmt"/>
    <property type="match status" value="1"/>
</dbReference>
<dbReference type="Pfam" id="PF02911">
    <property type="entry name" value="Formyl_trans_C"/>
    <property type="match status" value="1"/>
</dbReference>
<evidence type="ECO:0000256" key="10">
    <source>
        <dbReference type="ARBA" id="ARBA00057846"/>
    </source>
</evidence>
<evidence type="ECO:0000256" key="5">
    <source>
        <dbReference type="ARBA" id="ARBA00022679"/>
    </source>
</evidence>
<dbReference type="PANTHER" id="PTHR11138">
    <property type="entry name" value="METHIONYL-TRNA FORMYLTRANSFERASE"/>
    <property type="match status" value="1"/>
</dbReference>
<keyword evidence="5" id="KW-0808">Transferase</keyword>
<sequence length="379" mass="42543">MAARWEKLAAGGRRLLLRLRSGACAGRRRRSSPASAPRGQPPWRVLFFGTDDFALETLKRLNECRKKSKELIETLEIVTLPSALPKGLPVKNYAIQSQLPYYEWPDITPSSQFDVGVVVSFGRLLSEELIMKFPYGVLNVHPSCLPRWRGPAPIIHTVLHGDTETGVTIIQIRPKRFDVGPIVMQEKIPVPSCCTTEELAGILCKQGAEMLISVLKNLPQCLENKRAQPEDGVTFASKLSSVSSCIKWEEQTPAQIMQLERAVGALLPLQTLWMGTVVKLLDFVEVHDIRNFAVHQVEPGTIRYHKQTKTLLVCCKDGWVGVRTVILKKKLSAADFYNGYLHPWFQQTAQAPLECCQFHTLRLTPKAKKRSKEPEGVRG</sequence>
<evidence type="ECO:0000256" key="6">
    <source>
        <dbReference type="ARBA" id="ARBA00022917"/>
    </source>
</evidence>
<evidence type="ECO:0000256" key="7">
    <source>
        <dbReference type="ARBA" id="ARBA00022946"/>
    </source>
</evidence>
<dbReference type="RefSeq" id="XP_033776715.1">
    <property type="nucleotide sequence ID" value="XM_033920824.1"/>
</dbReference>
<evidence type="ECO:0000256" key="1">
    <source>
        <dbReference type="ARBA" id="ARBA00004173"/>
    </source>
</evidence>
<dbReference type="InterPro" id="IPR036477">
    <property type="entry name" value="Formyl_transf_N_sf"/>
</dbReference>
<evidence type="ECO:0000256" key="4">
    <source>
        <dbReference type="ARBA" id="ARBA00014185"/>
    </source>
</evidence>
<dbReference type="SUPFAM" id="SSF53328">
    <property type="entry name" value="Formyltransferase"/>
    <property type="match status" value="1"/>
</dbReference>
<dbReference type="Proteomes" id="UP000515159">
    <property type="component" value="Chromosome 14"/>
</dbReference>
<dbReference type="FunCoup" id="A0A6P8P777">
    <property type="interactions" value="619"/>
</dbReference>
<dbReference type="OrthoDB" id="10268103at2759"/>
<dbReference type="SUPFAM" id="SSF50486">
    <property type="entry name" value="FMT C-terminal domain-like"/>
    <property type="match status" value="1"/>
</dbReference>
<keyword evidence="6" id="KW-0648">Protein biosynthesis</keyword>
<dbReference type="FunFam" id="3.40.50.12230:FF:000003">
    <property type="entry name" value="methionyl-tRNA formyltransferase, mitochondrial"/>
    <property type="match status" value="1"/>
</dbReference>
<dbReference type="GO" id="GO:0005739">
    <property type="term" value="C:mitochondrion"/>
    <property type="evidence" value="ECO:0007669"/>
    <property type="project" value="UniProtKB-SubCell"/>
</dbReference>
<dbReference type="GeneID" id="117348563"/>
<dbReference type="KEGG" id="gsh:117348563"/>
<dbReference type="Pfam" id="PF00551">
    <property type="entry name" value="Formyl_trans_N"/>
    <property type="match status" value="1"/>
</dbReference>
<dbReference type="Gene3D" id="3.40.50.12230">
    <property type="match status" value="1"/>
</dbReference>
<comment type="similarity">
    <text evidence="2">Belongs to the Fmt family.</text>
</comment>
<dbReference type="CTD" id="123263"/>
<evidence type="ECO:0000259" key="12">
    <source>
        <dbReference type="Pfam" id="PF02911"/>
    </source>
</evidence>
<dbReference type="GO" id="GO:0004479">
    <property type="term" value="F:methionyl-tRNA formyltransferase activity"/>
    <property type="evidence" value="ECO:0007669"/>
    <property type="project" value="UniProtKB-EC"/>
</dbReference>
<protein>
    <recommendedName>
        <fullName evidence="4">Methionyl-tRNA formyltransferase, mitochondrial</fullName>
        <ecNumber evidence="3">2.1.2.9</ecNumber>
    </recommendedName>
</protein>
<dbReference type="InterPro" id="IPR011034">
    <property type="entry name" value="Formyl_transferase-like_C_sf"/>
</dbReference>
<keyword evidence="7" id="KW-0809">Transit peptide</keyword>
<dbReference type="InParanoid" id="A0A6P8P777"/>
<dbReference type="InterPro" id="IPR005793">
    <property type="entry name" value="Formyl_trans_C"/>
</dbReference>
<evidence type="ECO:0000256" key="8">
    <source>
        <dbReference type="ARBA" id="ARBA00023128"/>
    </source>
</evidence>
<dbReference type="CDD" id="cd08646">
    <property type="entry name" value="FMT_core_Met-tRNA-FMT_N"/>
    <property type="match status" value="1"/>
</dbReference>
<proteinExistence type="inferred from homology"/>
<dbReference type="InterPro" id="IPR041711">
    <property type="entry name" value="Met-tRNA-FMT_N"/>
</dbReference>
<reference evidence="14" key="1">
    <citation type="submission" date="2025-08" db="UniProtKB">
        <authorList>
            <consortium name="RefSeq"/>
        </authorList>
    </citation>
    <scope>IDENTIFICATION</scope>
</reference>
<comment type="catalytic activity">
    <reaction evidence="9">
        <text>L-methionyl-tRNA(fMet) + (6R)-10-formyltetrahydrofolate = N-formyl-L-methionyl-tRNA(fMet) + (6S)-5,6,7,8-tetrahydrofolate + H(+)</text>
        <dbReference type="Rhea" id="RHEA:24380"/>
        <dbReference type="Rhea" id="RHEA-COMP:9952"/>
        <dbReference type="Rhea" id="RHEA-COMP:9953"/>
        <dbReference type="ChEBI" id="CHEBI:15378"/>
        <dbReference type="ChEBI" id="CHEBI:57453"/>
        <dbReference type="ChEBI" id="CHEBI:78530"/>
        <dbReference type="ChEBI" id="CHEBI:78844"/>
        <dbReference type="ChEBI" id="CHEBI:195366"/>
        <dbReference type="EC" id="2.1.2.9"/>
    </reaction>
    <physiologicalReaction direction="left-to-right" evidence="9">
        <dbReference type="Rhea" id="RHEA:24381"/>
    </physiologicalReaction>
</comment>
<evidence type="ECO:0000256" key="3">
    <source>
        <dbReference type="ARBA" id="ARBA00012261"/>
    </source>
</evidence>
<dbReference type="AlphaFoldDB" id="A0A6P8P777"/>
<evidence type="ECO:0000259" key="11">
    <source>
        <dbReference type="Pfam" id="PF00551"/>
    </source>
</evidence>
<dbReference type="InterPro" id="IPR002376">
    <property type="entry name" value="Formyl_transf_N"/>
</dbReference>
<gene>
    <name evidence="14" type="primary">MTFMT</name>
</gene>
<comment type="function">
    <text evidence="10">Methionyl-tRNA formyltransferase that formylates methionyl-tRNA in mitochondria and is crucial for translation initiation.</text>
</comment>
<feature type="domain" description="Formyl transferase C-terminal" evidence="12">
    <location>
        <begin position="241"/>
        <end position="340"/>
    </location>
</feature>
<evidence type="ECO:0000313" key="14">
    <source>
        <dbReference type="RefSeq" id="XP_033776715.1"/>
    </source>
</evidence>
<name>A0A6P8P777_GEOSA</name>